<dbReference type="PIRSF" id="PIRSF018266">
    <property type="entry name" value="FecR"/>
    <property type="match status" value="1"/>
</dbReference>
<dbReference type="RefSeq" id="WP_104714563.1">
    <property type="nucleotide sequence ID" value="NZ_PTRA01000002.1"/>
</dbReference>
<dbReference type="PANTHER" id="PTHR30273">
    <property type="entry name" value="PERIPLASMIC SIGNAL SENSOR AND SIGMA FACTOR ACTIVATOR FECR-RELATED"/>
    <property type="match status" value="1"/>
</dbReference>
<evidence type="ECO:0000313" key="4">
    <source>
        <dbReference type="EMBL" id="PQA56991.1"/>
    </source>
</evidence>
<dbReference type="Proteomes" id="UP000239590">
    <property type="component" value="Unassembled WGS sequence"/>
</dbReference>
<evidence type="ECO:0008006" key="6">
    <source>
        <dbReference type="Google" id="ProtNLM"/>
    </source>
</evidence>
<dbReference type="Pfam" id="PF16344">
    <property type="entry name" value="FecR_C"/>
    <property type="match status" value="1"/>
</dbReference>
<evidence type="ECO:0000256" key="1">
    <source>
        <dbReference type="SAM" id="Phobius"/>
    </source>
</evidence>
<sequence length="340" mass="39474">MKKYQNFEARDFIQDESFRHWVRDPAGSQALFWQEYLTMHPEQEYVIRQARLFLEEIYAHYAEPVPQAEVQLELEKLRERVVVQPLRRLRVFTWVRWAAVLLIVAGLGWWIWPEKPVTPEPASLHWALKTNPGKEPVTVLLPDGSVVTLEKNSRLWYPVQFPKDKRAVQLYGDAFFDITKDPNHPFVVYTSELSTKVLGTSFWIYARPQTQKTVVQVRSGRVGVRVRTSTAVPTILNPQEQLTYDKRLDRLDKITLVKKRAVFREQTFDNAPVPRVLAELQRQFGVKINYNAEQLRNCSINTSFKEENLQERLSAICQAIGATYQVKGGQVFIQSDGCTP</sequence>
<organism evidence="4 5">
    <name type="scientific">Siphonobacter curvatus</name>
    <dbReference type="NCBI Taxonomy" id="2094562"/>
    <lineage>
        <taxon>Bacteria</taxon>
        <taxon>Pseudomonadati</taxon>
        <taxon>Bacteroidota</taxon>
        <taxon>Cytophagia</taxon>
        <taxon>Cytophagales</taxon>
        <taxon>Cytophagaceae</taxon>
        <taxon>Siphonobacter</taxon>
    </lineage>
</organism>
<dbReference type="PANTHER" id="PTHR30273:SF2">
    <property type="entry name" value="PROTEIN FECR"/>
    <property type="match status" value="1"/>
</dbReference>
<protein>
    <recommendedName>
        <fullName evidence="6">Iron dicitrate transport regulator FecR</fullName>
    </recommendedName>
</protein>
<dbReference type="Gene3D" id="3.55.50.30">
    <property type="match status" value="1"/>
</dbReference>
<dbReference type="InterPro" id="IPR032508">
    <property type="entry name" value="FecR_C"/>
</dbReference>
<evidence type="ECO:0000259" key="2">
    <source>
        <dbReference type="Pfam" id="PF04773"/>
    </source>
</evidence>
<dbReference type="OrthoDB" id="645173at2"/>
<gene>
    <name evidence="4" type="ORF">C5O19_16820</name>
</gene>
<keyword evidence="1" id="KW-1133">Transmembrane helix</keyword>
<name>A0A2S7IK61_9BACT</name>
<reference evidence="5" key="1">
    <citation type="submission" date="2018-02" db="EMBL/GenBank/DDBJ databases">
        <title>Genome sequencing of Solimonas sp. HR-BB.</title>
        <authorList>
            <person name="Lee Y."/>
            <person name="Jeon C.O."/>
        </authorList>
    </citation>
    <scope>NUCLEOTIDE SEQUENCE [LARGE SCALE GENOMIC DNA]</scope>
    <source>
        <strain evidence="5">HR-U</strain>
    </source>
</reference>
<keyword evidence="1" id="KW-0812">Transmembrane</keyword>
<evidence type="ECO:0000313" key="5">
    <source>
        <dbReference type="Proteomes" id="UP000239590"/>
    </source>
</evidence>
<dbReference type="EMBL" id="PTRA01000002">
    <property type="protein sequence ID" value="PQA56991.1"/>
    <property type="molecule type" value="Genomic_DNA"/>
</dbReference>
<dbReference type="InterPro" id="IPR006860">
    <property type="entry name" value="FecR"/>
</dbReference>
<evidence type="ECO:0000259" key="3">
    <source>
        <dbReference type="Pfam" id="PF16344"/>
    </source>
</evidence>
<proteinExistence type="predicted"/>
<accession>A0A2S7IK61</accession>
<dbReference type="InterPro" id="IPR012373">
    <property type="entry name" value="Ferrdict_sens_TM"/>
</dbReference>
<feature type="domain" description="Protein FecR C-terminal" evidence="3">
    <location>
        <begin position="267"/>
        <end position="333"/>
    </location>
</feature>
<feature type="domain" description="FecR protein" evidence="2">
    <location>
        <begin position="135"/>
        <end position="222"/>
    </location>
</feature>
<dbReference type="GO" id="GO:0016989">
    <property type="term" value="F:sigma factor antagonist activity"/>
    <property type="evidence" value="ECO:0007669"/>
    <property type="project" value="TreeGrafter"/>
</dbReference>
<feature type="transmembrane region" description="Helical" evidence="1">
    <location>
        <begin position="94"/>
        <end position="112"/>
    </location>
</feature>
<dbReference type="Pfam" id="PF04773">
    <property type="entry name" value="FecR"/>
    <property type="match status" value="1"/>
</dbReference>
<dbReference type="Gene3D" id="2.60.120.1440">
    <property type="match status" value="1"/>
</dbReference>
<dbReference type="AlphaFoldDB" id="A0A2S7IK61"/>
<comment type="caution">
    <text evidence="4">The sequence shown here is derived from an EMBL/GenBank/DDBJ whole genome shotgun (WGS) entry which is preliminary data.</text>
</comment>
<keyword evidence="1" id="KW-0472">Membrane</keyword>
<keyword evidence="5" id="KW-1185">Reference proteome</keyword>